<keyword evidence="7" id="KW-0808">Transferase</keyword>
<proteinExistence type="inferred from homology"/>
<comment type="similarity">
    <text evidence="2">Belongs to the RNA 3'-terminal cyclase family. Type 2 subfamily.</text>
</comment>
<evidence type="ECO:0000256" key="2">
    <source>
        <dbReference type="ARBA" id="ARBA00007089"/>
    </source>
</evidence>
<dbReference type="Pfam" id="PF05189">
    <property type="entry name" value="RTC_insert"/>
    <property type="match status" value="1"/>
</dbReference>
<reference evidence="7 8" key="1">
    <citation type="submission" date="2024-03" db="EMBL/GenBank/DDBJ databases">
        <title>Genome-scale model development and genomic sequencing of the oleaginous clade Lipomyces.</title>
        <authorList>
            <consortium name="Lawrence Berkeley National Laboratory"/>
            <person name="Czajka J.J."/>
            <person name="Han Y."/>
            <person name="Kim J."/>
            <person name="Mondo S.J."/>
            <person name="Hofstad B.A."/>
            <person name="Robles A."/>
            <person name="Haridas S."/>
            <person name="Riley R."/>
            <person name="LaButti K."/>
            <person name="Pangilinan J."/>
            <person name="Andreopoulos W."/>
            <person name="Lipzen A."/>
            <person name="Yan J."/>
            <person name="Wang M."/>
            <person name="Ng V."/>
            <person name="Grigoriev I.V."/>
            <person name="Spatafora J.W."/>
            <person name="Magnuson J.K."/>
            <person name="Baker S.E."/>
            <person name="Pomraning K.R."/>
        </authorList>
    </citation>
    <scope>NUCLEOTIDE SEQUENCE [LARGE SCALE GENOMIC DNA]</scope>
    <source>
        <strain evidence="7 8">Phaff 52-87</strain>
    </source>
</reference>
<dbReference type="Gene3D" id="3.30.360.20">
    <property type="entry name" value="RNA 3'-terminal phosphate cyclase, insert domain"/>
    <property type="match status" value="1"/>
</dbReference>
<gene>
    <name evidence="7" type="ORF">BZA70DRAFT_188994</name>
</gene>
<keyword evidence="4" id="KW-0539">Nucleus</keyword>
<evidence type="ECO:0000259" key="6">
    <source>
        <dbReference type="Pfam" id="PF05189"/>
    </source>
</evidence>
<dbReference type="InterPro" id="IPR013792">
    <property type="entry name" value="RNA3'P_cycl/enolpyr_Trfase_a/b"/>
</dbReference>
<evidence type="ECO:0000313" key="7">
    <source>
        <dbReference type="EMBL" id="KAK7204309.1"/>
    </source>
</evidence>
<name>A0ABR1F385_9ASCO</name>
<dbReference type="Gene3D" id="3.65.10.20">
    <property type="entry name" value="RNA 3'-terminal phosphate cyclase domain"/>
    <property type="match status" value="1"/>
</dbReference>
<dbReference type="GeneID" id="90035530"/>
<dbReference type="SUPFAM" id="SSF55205">
    <property type="entry name" value="EPT/RTPC-like"/>
    <property type="match status" value="1"/>
</dbReference>
<evidence type="ECO:0000256" key="1">
    <source>
        <dbReference type="ARBA" id="ARBA00004604"/>
    </source>
</evidence>
<dbReference type="PROSITE" id="PS01287">
    <property type="entry name" value="RTC"/>
    <property type="match status" value="1"/>
</dbReference>
<organism evidence="7 8">
    <name type="scientific">Myxozyma melibiosi</name>
    <dbReference type="NCBI Taxonomy" id="54550"/>
    <lineage>
        <taxon>Eukaryota</taxon>
        <taxon>Fungi</taxon>
        <taxon>Dikarya</taxon>
        <taxon>Ascomycota</taxon>
        <taxon>Saccharomycotina</taxon>
        <taxon>Lipomycetes</taxon>
        <taxon>Lipomycetales</taxon>
        <taxon>Lipomycetaceae</taxon>
        <taxon>Myxozyma</taxon>
    </lineage>
</organism>
<dbReference type="Pfam" id="PF01137">
    <property type="entry name" value="RTC"/>
    <property type="match status" value="1"/>
</dbReference>
<protein>
    <submittedName>
        <fullName evidence="7">RNA 3'-terminal phosphate cyclase/enolpyruvate transferase</fullName>
    </submittedName>
</protein>
<comment type="caution">
    <text evidence="7">The sequence shown here is derived from an EMBL/GenBank/DDBJ whole genome shotgun (WGS) entry which is preliminary data.</text>
</comment>
<evidence type="ECO:0000256" key="4">
    <source>
        <dbReference type="ARBA" id="ARBA00023242"/>
    </source>
</evidence>
<dbReference type="CDD" id="cd00875">
    <property type="entry name" value="RNA_Cyclase_Class_I"/>
    <property type="match status" value="1"/>
</dbReference>
<evidence type="ECO:0000259" key="5">
    <source>
        <dbReference type="Pfam" id="PF01137"/>
    </source>
</evidence>
<dbReference type="InterPro" id="IPR023797">
    <property type="entry name" value="RNA3'_phos_cyclase_dom"/>
</dbReference>
<feature type="domain" description="RNA 3'-terminal phosphate cyclase insert" evidence="6">
    <location>
        <begin position="185"/>
        <end position="280"/>
    </location>
</feature>
<dbReference type="InterPro" id="IPR037136">
    <property type="entry name" value="RNA3'_phos_cyclase_dom_sf"/>
</dbReference>
<sequence>MVPPPLMYTGHVDFRMRLVLATLSGRTIKIEKIRSDDMEPGLRDYEVSFLRLLEAVTNGSVIEISYTGTTVVYKPGLIVNGTVTHICPLTRAVGYFIEPILLLAPFGKSALNLTVKGVTSNAVDLGVDTIRTAIFPLYNKFGIMRQELRVIKRGSLPLGGGEVNVFLPHVLLQPQTLHAAVSAPAVSKIRGVAYSTRVSPASVNRIIDGARSVLNVTGCETFIFSDVARGEESGKSPGFGVSLVAETRSGWCYCSEAVGSAGEAPEDVGERAARALLEEVANGGMVSRCQAKTLVVLMVLGKEDVGRVLLGKGVIDEGFVRLLRDIKTMWGTEARLKEFEGNDFDEDEDDEEREKAEEYVLSIKGVGFVNSSKKIA</sequence>
<dbReference type="RefSeq" id="XP_064767342.1">
    <property type="nucleotide sequence ID" value="XM_064910018.1"/>
</dbReference>
<comment type="subcellular location">
    <subcellularLocation>
        <location evidence="1">Nucleus</location>
        <location evidence="1">Nucleolus</location>
    </subcellularLocation>
</comment>
<accession>A0ABR1F385</accession>
<evidence type="ECO:0000313" key="8">
    <source>
        <dbReference type="Proteomes" id="UP001498771"/>
    </source>
</evidence>
<dbReference type="PANTHER" id="PTHR11096">
    <property type="entry name" value="RNA 3' TERMINAL PHOSPHATE CYCLASE"/>
    <property type="match status" value="1"/>
</dbReference>
<keyword evidence="8" id="KW-1185">Reference proteome</keyword>
<dbReference type="NCBIfam" id="TIGR03400">
    <property type="entry name" value="18S_RNA_Rcl1p"/>
    <property type="match status" value="1"/>
</dbReference>
<dbReference type="InterPro" id="IPR016443">
    <property type="entry name" value="RNA3'_term_phos_cyc_type_2"/>
</dbReference>
<feature type="domain" description="RNA 3'-terminal phosphate cyclase" evidence="5">
    <location>
        <begin position="8"/>
        <end position="334"/>
    </location>
</feature>
<dbReference type="InterPro" id="IPR000228">
    <property type="entry name" value="RNA3'_term_phos_cyc"/>
</dbReference>
<keyword evidence="3" id="KW-0690">Ribosome biogenesis</keyword>
<dbReference type="Proteomes" id="UP001498771">
    <property type="component" value="Unassembled WGS sequence"/>
</dbReference>
<dbReference type="EMBL" id="JBBJBU010000008">
    <property type="protein sequence ID" value="KAK7204309.1"/>
    <property type="molecule type" value="Genomic_DNA"/>
</dbReference>
<dbReference type="InterPro" id="IPR020719">
    <property type="entry name" value="RNA3'_term_phos_cycl-like_CS"/>
</dbReference>
<evidence type="ECO:0000256" key="3">
    <source>
        <dbReference type="ARBA" id="ARBA00022517"/>
    </source>
</evidence>
<dbReference type="InterPro" id="IPR013791">
    <property type="entry name" value="RNA3'-term_phos_cycl_insert"/>
</dbReference>
<dbReference type="InterPro" id="IPR036553">
    <property type="entry name" value="RPTC_insert"/>
</dbReference>
<dbReference type="PANTHER" id="PTHR11096:SF1">
    <property type="entry name" value="RNA 3'-TERMINAL PHOSPHATE CYCLASE-LIKE PROTEIN"/>
    <property type="match status" value="1"/>
</dbReference>
<dbReference type="GO" id="GO:0016740">
    <property type="term" value="F:transferase activity"/>
    <property type="evidence" value="ECO:0007669"/>
    <property type="project" value="UniProtKB-KW"/>
</dbReference>